<dbReference type="PANTHER" id="PTHR21708">
    <property type="entry name" value="PROBABLE 2-DEHYDROPANTOATE 2-REDUCTASE"/>
    <property type="match status" value="1"/>
</dbReference>
<name>A0A1I5R6G6_9BACT</name>
<dbReference type="RefSeq" id="WP_177202021.1">
    <property type="nucleotide sequence ID" value="NZ_FOXB01000025.1"/>
</dbReference>
<evidence type="ECO:0000256" key="5">
    <source>
        <dbReference type="ARBA" id="ARBA00022857"/>
    </source>
</evidence>
<keyword evidence="6 9" id="KW-0560">Oxidoreductase</keyword>
<dbReference type="SUPFAM" id="SSF48179">
    <property type="entry name" value="6-phosphogluconate dehydrogenase C-terminal domain-like"/>
    <property type="match status" value="1"/>
</dbReference>
<evidence type="ECO:0000256" key="7">
    <source>
        <dbReference type="ARBA" id="ARBA00032024"/>
    </source>
</evidence>
<keyword evidence="13" id="KW-1185">Reference proteome</keyword>
<dbReference type="InterPro" id="IPR036291">
    <property type="entry name" value="NAD(P)-bd_dom_sf"/>
</dbReference>
<evidence type="ECO:0000313" key="12">
    <source>
        <dbReference type="EMBL" id="SFP54109.1"/>
    </source>
</evidence>
<dbReference type="AlphaFoldDB" id="A0A1I5R6G6"/>
<organism evidence="12 13">
    <name type="scientific">Hydrogenimonas thermophila</name>
    <dbReference type="NCBI Taxonomy" id="223786"/>
    <lineage>
        <taxon>Bacteria</taxon>
        <taxon>Pseudomonadati</taxon>
        <taxon>Campylobacterota</taxon>
        <taxon>Epsilonproteobacteria</taxon>
        <taxon>Campylobacterales</taxon>
        <taxon>Hydrogenimonadaceae</taxon>
        <taxon>Hydrogenimonas</taxon>
    </lineage>
</organism>
<dbReference type="InterPro" id="IPR013332">
    <property type="entry name" value="KPR_N"/>
</dbReference>
<evidence type="ECO:0000256" key="2">
    <source>
        <dbReference type="ARBA" id="ARBA00007870"/>
    </source>
</evidence>
<reference evidence="12 13" key="1">
    <citation type="submission" date="2016-10" db="EMBL/GenBank/DDBJ databases">
        <authorList>
            <person name="de Groot N.N."/>
        </authorList>
    </citation>
    <scope>NUCLEOTIDE SEQUENCE [LARGE SCALE GENOMIC DNA]</scope>
    <source>
        <strain evidence="12 13">EP1-55-1</strain>
    </source>
</reference>
<dbReference type="NCBIfam" id="TIGR00745">
    <property type="entry name" value="apbA_panE"/>
    <property type="match status" value="1"/>
</dbReference>
<evidence type="ECO:0000256" key="1">
    <source>
        <dbReference type="ARBA" id="ARBA00004994"/>
    </source>
</evidence>
<evidence type="ECO:0000256" key="4">
    <source>
        <dbReference type="ARBA" id="ARBA00019465"/>
    </source>
</evidence>
<feature type="domain" description="Ketopantoate reductase N-terminal" evidence="10">
    <location>
        <begin position="3"/>
        <end position="147"/>
    </location>
</feature>
<comment type="similarity">
    <text evidence="2 9">Belongs to the ketopantoate reductase family.</text>
</comment>
<accession>A0A1I5R6G6</accession>
<dbReference type="EMBL" id="FOXB01000025">
    <property type="protein sequence ID" value="SFP54109.1"/>
    <property type="molecule type" value="Genomic_DNA"/>
</dbReference>
<dbReference type="STRING" id="223786.SAMN05216234_1256"/>
<proteinExistence type="inferred from homology"/>
<dbReference type="InterPro" id="IPR013752">
    <property type="entry name" value="KPA_reductase"/>
</dbReference>
<feature type="domain" description="Ketopantoate reductase C-terminal" evidence="11">
    <location>
        <begin position="179"/>
        <end position="297"/>
    </location>
</feature>
<dbReference type="GO" id="GO:0008677">
    <property type="term" value="F:2-dehydropantoate 2-reductase activity"/>
    <property type="evidence" value="ECO:0007669"/>
    <property type="project" value="UniProtKB-EC"/>
</dbReference>
<keyword evidence="9" id="KW-0566">Pantothenate biosynthesis</keyword>
<dbReference type="InterPro" id="IPR013328">
    <property type="entry name" value="6PGD_dom2"/>
</dbReference>
<evidence type="ECO:0000256" key="6">
    <source>
        <dbReference type="ARBA" id="ARBA00023002"/>
    </source>
</evidence>
<protein>
    <recommendedName>
        <fullName evidence="4 9">2-dehydropantoate 2-reductase</fullName>
        <ecNumber evidence="3 9">1.1.1.169</ecNumber>
    </recommendedName>
    <alternativeName>
        <fullName evidence="7 9">Ketopantoate reductase</fullName>
    </alternativeName>
</protein>
<dbReference type="Pfam" id="PF02558">
    <property type="entry name" value="ApbA"/>
    <property type="match status" value="1"/>
</dbReference>
<dbReference type="InterPro" id="IPR008927">
    <property type="entry name" value="6-PGluconate_DH-like_C_sf"/>
</dbReference>
<dbReference type="PANTHER" id="PTHR21708:SF26">
    <property type="entry name" value="2-DEHYDROPANTOATE 2-REDUCTASE"/>
    <property type="match status" value="1"/>
</dbReference>
<evidence type="ECO:0000259" key="11">
    <source>
        <dbReference type="Pfam" id="PF08546"/>
    </source>
</evidence>
<dbReference type="FunFam" id="1.10.1040.10:FF:000017">
    <property type="entry name" value="2-dehydropantoate 2-reductase"/>
    <property type="match status" value="1"/>
</dbReference>
<dbReference type="Proteomes" id="UP000199227">
    <property type="component" value="Unassembled WGS sequence"/>
</dbReference>
<dbReference type="GO" id="GO:0005737">
    <property type="term" value="C:cytoplasm"/>
    <property type="evidence" value="ECO:0007669"/>
    <property type="project" value="TreeGrafter"/>
</dbReference>
<dbReference type="Pfam" id="PF08546">
    <property type="entry name" value="ApbA_C"/>
    <property type="match status" value="1"/>
</dbReference>
<evidence type="ECO:0000256" key="8">
    <source>
        <dbReference type="ARBA" id="ARBA00048793"/>
    </source>
</evidence>
<dbReference type="EC" id="1.1.1.169" evidence="3 9"/>
<dbReference type="SUPFAM" id="SSF51735">
    <property type="entry name" value="NAD(P)-binding Rossmann-fold domains"/>
    <property type="match status" value="1"/>
</dbReference>
<sequence length="306" mass="33296">MKIVVVGAGGVGGFLAAMLARLGKDVYLVARGKQLEAISENGICVELNGESICCKPKMVSDDPSNFKIDADVVLFCTKGYDLKSAAELVSPVVSENTLLVPLGNGVGNDKVLKQHFNSSLVANGAIYIVSHIKEPGVITVKGKGAFVVIGKDKEVSDPVKKLGELLKQAGIKTKVSNSITTDVWKKYLLISAMATLTSCFDEPMGAVVEKHSKQLDAILQEILKVGQAEGAKLNFEDIENVINQVKKVPYDSPTSMWLDFKAGRETELEQLSGYIVKKAEEHNIEVPVMSCCYEKLKCNIYREYSY</sequence>
<dbReference type="InterPro" id="IPR051402">
    <property type="entry name" value="KPR-Related"/>
</dbReference>
<evidence type="ECO:0000313" key="13">
    <source>
        <dbReference type="Proteomes" id="UP000199227"/>
    </source>
</evidence>
<gene>
    <name evidence="12" type="ORF">SAMN05216234_1256</name>
</gene>
<dbReference type="Gene3D" id="1.10.1040.10">
    <property type="entry name" value="N-(1-d-carboxylethyl)-l-norvaline Dehydrogenase, domain 2"/>
    <property type="match status" value="1"/>
</dbReference>
<comment type="catalytic activity">
    <reaction evidence="8 9">
        <text>(R)-pantoate + NADP(+) = 2-dehydropantoate + NADPH + H(+)</text>
        <dbReference type="Rhea" id="RHEA:16233"/>
        <dbReference type="ChEBI" id="CHEBI:11561"/>
        <dbReference type="ChEBI" id="CHEBI:15378"/>
        <dbReference type="ChEBI" id="CHEBI:15980"/>
        <dbReference type="ChEBI" id="CHEBI:57783"/>
        <dbReference type="ChEBI" id="CHEBI:58349"/>
        <dbReference type="EC" id="1.1.1.169"/>
    </reaction>
</comment>
<keyword evidence="5 9" id="KW-0521">NADP</keyword>
<dbReference type="GO" id="GO:0015940">
    <property type="term" value="P:pantothenate biosynthetic process"/>
    <property type="evidence" value="ECO:0007669"/>
    <property type="project" value="UniProtKB-UniPathway"/>
</dbReference>
<evidence type="ECO:0000256" key="3">
    <source>
        <dbReference type="ARBA" id="ARBA00013014"/>
    </source>
</evidence>
<comment type="function">
    <text evidence="9">Catalyzes the NADPH-dependent reduction of ketopantoate into pantoic acid.</text>
</comment>
<evidence type="ECO:0000256" key="9">
    <source>
        <dbReference type="RuleBase" id="RU362068"/>
    </source>
</evidence>
<dbReference type="UniPathway" id="UPA00028">
    <property type="reaction ID" value="UER00004"/>
</dbReference>
<dbReference type="InterPro" id="IPR003710">
    <property type="entry name" value="ApbA"/>
</dbReference>
<comment type="pathway">
    <text evidence="1 9">Cofactor biosynthesis; (R)-pantothenate biosynthesis; (R)-pantoate from 3-methyl-2-oxobutanoate: step 2/2.</text>
</comment>
<evidence type="ECO:0000259" key="10">
    <source>
        <dbReference type="Pfam" id="PF02558"/>
    </source>
</evidence>
<dbReference type="Gene3D" id="3.40.50.720">
    <property type="entry name" value="NAD(P)-binding Rossmann-like Domain"/>
    <property type="match status" value="1"/>
</dbReference>